<sequence>ATMYLRLPIFCFLFLAKVSAAPTPKDVLFEVEEMLLRNVNFSADPCDDFHNYACGKWIATSEIPQGEETVFAGSNLMRKINRLQREAIESISDSSSSISEIKLKNFYGKCIDTEILDRNDNMEMIFELKELGPFPMMRENFSTIHPFDFTNMIVRIEALGGHSFVEAGFAFDHQSEKLFLKIDILPVTVEDISLHNYLTKASEYPEKVDAYRQYLIKKAMFISQKYNSAATLEGIKFDVEEVLKFAANMASILTRCENDDEKKYTPKKLSELQKIFPVLNWNRYLKSISPSDVHNFFDSDPTISIYEHELRALKEIALLIVQSNYSTIANFMFLQFTDSYNLSYDQKMRTITEEMIRKIGGPFRERWELCVNRAERMLSHAYGALYVNKYFPKTLKKELLEIIEQIKEAMRTVIEREKWMDNETKKAALRKLNKMDYFAGNRDWILNDHLLDEYYTKLHFSREDSFHRIMRTISTWKQERKFRMLAKKGKADREEFVRGSEPAVSAVNAFYSSLENKFIMNAAMINPPYYYAQFPKAINFGAIGSIIGHEISHGFDPSGASINEDGIWRNWWDHSTKEEFNKRVQCIFKQYNNETDPVDGINMKHQQDEIVADLGGLKAAYQAYQTFIAQNGPEPRLPSFPEISNDHLFFLGFGQELCSKETKQYLTEKQAHDRHPPNKFRLLLSTRNNPEFAKAFNCPSGSKMNPVKQCVVW</sequence>
<evidence type="ECO:0000256" key="4">
    <source>
        <dbReference type="ARBA" id="ARBA00022723"/>
    </source>
</evidence>
<evidence type="ECO:0000256" key="1">
    <source>
        <dbReference type="ARBA" id="ARBA00001947"/>
    </source>
</evidence>
<dbReference type="PROSITE" id="PS51885">
    <property type="entry name" value="NEPRILYSIN"/>
    <property type="match status" value="1"/>
</dbReference>
<dbReference type="GO" id="GO:0016485">
    <property type="term" value="P:protein processing"/>
    <property type="evidence" value="ECO:0007669"/>
    <property type="project" value="TreeGrafter"/>
</dbReference>
<evidence type="ECO:0000256" key="2">
    <source>
        <dbReference type="ARBA" id="ARBA00007357"/>
    </source>
</evidence>
<dbReference type="GO" id="GO:0004222">
    <property type="term" value="F:metalloendopeptidase activity"/>
    <property type="evidence" value="ECO:0007669"/>
    <property type="project" value="InterPro"/>
</dbReference>
<reference evidence="11" key="1">
    <citation type="submission" date="2023-10" db="EMBL/GenBank/DDBJ databases">
        <title>Genome assembly of Pristionchus species.</title>
        <authorList>
            <person name="Yoshida K."/>
            <person name="Sommer R.J."/>
        </authorList>
    </citation>
    <scope>NUCLEOTIDE SEQUENCE</scope>
    <source>
        <strain evidence="11">RS5133</strain>
    </source>
</reference>
<comment type="caution">
    <text evidence="11">The sequence shown here is derived from an EMBL/GenBank/DDBJ whole genome shotgun (WGS) entry which is preliminary data.</text>
</comment>
<organism evidence="11 12">
    <name type="scientific">Pristionchus fissidentatus</name>
    <dbReference type="NCBI Taxonomy" id="1538716"/>
    <lineage>
        <taxon>Eukaryota</taxon>
        <taxon>Metazoa</taxon>
        <taxon>Ecdysozoa</taxon>
        <taxon>Nematoda</taxon>
        <taxon>Chromadorea</taxon>
        <taxon>Rhabditida</taxon>
        <taxon>Rhabditina</taxon>
        <taxon>Diplogasteromorpha</taxon>
        <taxon>Diplogasteroidea</taxon>
        <taxon>Neodiplogasteridae</taxon>
        <taxon>Pristionchus</taxon>
    </lineage>
</organism>
<name>A0AAV5WWC2_9BILA</name>
<dbReference type="PANTHER" id="PTHR11733">
    <property type="entry name" value="ZINC METALLOPROTEASE FAMILY M13 NEPRILYSIN-RELATED"/>
    <property type="match status" value="1"/>
</dbReference>
<dbReference type="GO" id="GO:0005886">
    <property type="term" value="C:plasma membrane"/>
    <property type="evidence" value="ECO:0007669"/>
    <property type="project" value="TreeGrafter"/>
</dbReference>
<keyword evidence="8" id="KW-0732">Signal</keyword>
<keyword evidence="6" id="KW-0862">Zinc</keyword>
<evidence type="ECO:0000256" key="5">
    <source>
        <dbReference type="ARBA" id="ARBA00022801"/>
    </source>
</evidence>
<dbReference type="InterPro" id="IPR024079">
    <property type="entry name" value="MetalloPept_cat_dom_sf"/>
</dbReference>
<evidence type="ECO:0000313" key="11">
    <source>
        <dbReference type="EMBL" id="GMT35406.1"/>
    </source>
</evidence>
<feature type="chain" id="PRO_5043932876" description="Peptidase" evidence="8">
    <location>
        <begin position="21"/>
        <end position="713"/>
    </location>
</feature>
<evidence type="ECO:0000259" key="9">
    <source>
        <dbReference type="Pfam" id="PF01431"/>
    </source>
</evidence>
<evidence type="ECO:0000259" key="10">
    <source>
        <dbReference type="Pfam" id="PF05649"/>
    </source>
</evidence>
<keyword evidence="12" id="KW-1185">Reference proteome</keyword>
<feature type="domain" description="Peptidase M13 C-terminal" evidence="9">
    <location>
        <begin position="508"/>
        <end position="711"/>
    </location>
</feature>
<dbReference type="Gene3D" id="1.10.1380.10">
    <property type="entry name" value="Neutral endopeptidase , domain2"/>
    <property type="match status" value="1"/>
</dbReference>
<feature type="non-terminal residue" evidence="11">
    <location>
        <position position="1"/>
    </location>
</feature>
<feature type="domain" description="Peptidase M13 N-terminal" evidence="10">
    <location>
        <begin position="45"/>
        <end position="437"/>
    </location>
</feature>
<dbReference type="GO" id="GO:0046872">
    <property type="term" value="F:metal ion binding"/>
    <property type="evidence" value="ECO:0007669"/>
    <property type="project" value="UniProtKB-KW"/>
</dbReference>
<dbReference type="EMBL" id="BTSY01000007">
    <property type="protein sequence ID" value="GMT35406.1"/>
    <property type="molecule type" value="Genomic_DNA"/>
</dbReference>
<protein>
    <recommendedName>
        <fullName evidence="13">Peptidase</fullName>
    </recommendedName>
</protein>
<keyword evidence="7" id="KW-0482">Metalloprotease</keyword>
<dbReference type="PRINTS" id="PR00786">
    <property type="entry name" value="NEPRILYSIN"/>
</dbReference>
<gene>
    <name evidence="11" type="ORF">PFISCL1PPCAC_26703</name>
</gene>
<dbReference type="SUPFAM" id="SSF55486">
    <property type="entry name" value="Metalloproteases ('zincins'), catalytic domain"/>
    <property type="match status" value="1"/>
</dbReference>
<evidence type="ECO:0000256" key="8">
    <source>
        <dbReference type="SAM" id="SignalP"/>
    </source>
</evidence>
<comment type="cofactor">
    <cofactor evidence="1">
        <name>Zn(2+)</name>
        <dbReference type="ChEBI" id="CHEBI:29105"/>
    </cofactor>
</comment>
<accession>A0AAV5WWC2</accession>
<evidence type="ECO:0000256" key="6">
    <source>
        <dbReference type="ARBA" id="ARBA00022833"/>
    </source>
</evidence>
<keyword evidence="4" id="KW-0479">Metal-binding</keyword>
<dbReference type="PANTHER" id="PTHR11733:SF237">
    <property type="entry name" value="NEPRILYSIN-LIKE 4"/>
    <property type="match status" value="1"/>
</dbReference>
<comment type="similarity">
    <text evidence="2">Belongs to the peptidase M13 family.</text>
</comment>
<keyword evidence="5" id="KW-0378">Hydrolase</keyword>
<dbReference type="CDD" id="cd08662">
    <property type="entry name" value="M13"/>
    <property type="match status" value="1"/>
</dbReference>
<dbReference type="InterPro" id="IPR008753">
    <property type="entry name" value="Peptidase_M13_N"/>
</dbReference>
<dbReference type="Proteomes" id="UP001432322">
    <property type="component" value="Unassembled WGS sequence"/>
</dbReference>
<dbReference type="InterPro" id="IPR000718">
    <property type="entry name" value="Peptidase_M13"/>
</dbReference>
<dbReference type="Pfam" id="PF01431">
    <property type="entry name" value="Peptidase_M13"/>
    <property type="match status" value="1"/>
</dbReference>
<dbReference type="Gene3D" id="3.40.390.10">
    <property type="entry name" value="Collagenase (Catalytic Domain)"/>
    <property type="match status" value="1"/>
</dbReference>
<dbReference type="InterPro" id="IPR042089">
    <property type="entry name" value="Peptidase_M13_dom_2"/>
</dbReference>
<keyword evidence="3" id="KW-0645">Protease</keyword>
<dbReference type="InterPro" id="IPR018497">
    <property type="entry name" value="Peptidase_M13_C"/>
</dbReference>
<evidence type="ECO:0000313" key="12">
    <source>
        <dbReference type="Proteomes" id="UP001432322"/>
    </source>
</evidence>
<evidence type="ECO:0000256" key="7">
    <source>
        <dbReference type="ARBA" id="ARBA00023049"/>
    </source>
</evidence>
<feature type="signal peptide" evidence="8">
    <location>
        <begin position="1"/>
        <end position="20"/>
    </location>
</feature>
<dbReference type="Pfam" id="PF05649">
    <property type="entry name" value="Peptidase_M13_N"/>
    <property type="match status" value="1"/>
</dbReference>
<proteinExistence type="inferred from homology"/>
<evidence type="ECO:0008006" key="13">
    <source>
        <dbReference type="Google" id="ProtNLM"/>
    </source>
</evidence>
<evidence type="ECO:0000256" key="3">
    <source>
        <dbReference type="ARBA" id="ARBA00022670"/>
    </source>
</evidence>
<dbReference type="AlphaFoldDB" id="A0AAV5WWC2"/>